<sequence length="57" mass="6843">MNDRYLVVLNDEEQYSIWWADRDLPAGWRAEGTEGTREECLARIEEVWTDMRPLSLR</sequence>
<comment type="caution">
    <text evidence="2">The sequence shown here is derived from an EMBL/GenBank/DDBJ whole genome shotgun (WGS) entry which is preliminary data.</text>
</comment>
<feature type="domain" description="MbtH-like" evidence="1">
    <location>
        <begin position="1"/>
        <end position="46"/>
    </location>
</feature>
<dbReference type="Pfam" id="PF03621">
    <property type="entry name" value="MbtH"/>
    <property type="match status" value="1"/>
</dbReference>
<organism evidence="2 3">
    <name type="scientific">Streptosporangium jomthongense</name>
    <dbReference type="NCBI Taxonomy" id="1193683"/>
    <lineage>
        <taxon>Bacteria</taxon>
        <taxon>Bacillati</taxon>
        <taxon>Actinomycetota</taxon>
        <taxon>Actinomycetes</taxon>
        <taxon>Streptosporangiales</taxon>
        <taxon>Streptosporangiaceae</taxon>
        <taxon>Streptosporangium</taxon>
    </lineage>
</organism>
<reference evidence="3" key="1">
    <citation type="journal article" date="2019" name="Int. J. Syst. Evol. Microbiol.">
        <title>The Global Catalogue of Microorganisms (GCM) 10K type strain sequencing project: providing services to taxonomists for standard genome sequencing and annotation.</title>
        <authorList>
            <consortium name="The Broad Institute Genomics Platform"/>
            <consortium name="The Broad Institute Genome Sequencing Center for Infectious Disease"/>
            <person name="Wu L."/>
            <person name="Ma J."/>
        </authorList>
    </citation>
    <scope>NUCLEOTIDE SEQUENCE [LARGE SCALE GENOMIC DNA]</scope>
    <source>
        <strain evidence="3">TBRC 7912</strain>
    </source>
</reference>
<dbReference type="SMART" id="SM00923">
    <property type="entry name" value="MbtH"/>
    <property type="match status" value="1"/>
</dbReference>
<dbReference type="PANTHER" id="PTHR38444">
    <property type="entry name" value="ENTEROBACTIN BIOSYNTHESIS PROTEIN YBDZ"/>
    <property type="match status" value="1"/>
</dbReference>
<evidence type="ECO:0000259" key="1">
    <source>
        <dbReference type="SMART" id="SM00923"/>
    </source>
</evidence>
<evidence type="ECO:0000313" key="3">
    <source>
        <dbReference type="Proteomes" id="UP001595698"/>
    </source>
</evidence>
<dbReference type="RefSeq" id="WP_352012703.1">
    <property type="nucleotide sequence ID" value="NZ_JBHSBC010000008.1"/>
</dbReference>
<keyword evidence="3" id="KW-1185">Reference proteome</keyword>
<dbReference type="InterPro" id="IPR038020">
    <property type="entry name" value="MbtH-like_sf"/>
</dbReference>
<dbReference type="InterPro" id="IPR037407">
    <property type="entry name" value="MLP_fam"/>
</dbReference>
<protein>
    <submittedName>
        <fullName evidence="2">MbtH family protein</fullName>
    </submittedName>
</protein>
<name>A0ABV8EWS6_9ACTN</name>
<accession>A0ABV8EWS6</accession>
<dbReference type="EMBL" id="JBHSBC010000008">
    <property type="protein sequence ID" value="MFC3980066.1"/>
    <property type="molecule type" value="Genomic_DNA"/>
</dbReference>
<evidence type="ECO:0000313" key="2">
    <source>
        <dbReference type="EMBL" id="MFC3980066.1"/>
    </source>
</evidence>
<dbReference type="InterPro" id="IPR005153">
    <property type="entry name" value="MbtH-like_dom"/>
</dbReference>
<dbReference type="SUPFAM" id="SSF160582">
    <property type="entry name" value="MbtH-like"/>
    <property type="match status" value="1"/>
</dbReference>
<dbReference type="PANTHER" id="PTHR38444:SF1">
    <property type="entry name" value="ENTEROBACTIN BIOSYNTHESIS PROTEIN YBDZ"/>
    <property type="match status" value="1"/>
</dbReference>
<gene>
    <name evidence="2" type="ORF">ACFOYY_08035</name>
</gene>
<dbReference type="Proteomes" id="UP001595698">
    <property type="component" value="Unassembled WGS sequence"/>
</dbReference>
<dbReference type="Gene3D" id="3.90.820.10">
    <property type="entry name" value="Structural Genomics, Unknown Function 30-nov-00 1gh9 Mol_id"/>
    <property type="match status" value="1"/>
</dbReference>
<proteinExistence type="predicted"/>